<protein>
    <submittedName>
        <fullName evidence="2">Pilus assembly protein CpaD</fullName>
    </submittedName>
</protein>
<evidence type="ECO:0000256" key="1">
    <source>
        <dbReference type="SAM" id="SignalP"/>
    </source>
</evidence>
<accession>A0A258HG35</accession>
<comment type="caution">
    <text evidence="2">The sequence shown here is derived from an EMBL/GenBank/DDBJ whole genome shotgun (WGS) entry which is preliminary data.</text>
</comment>
<proteinExistence type="predicted"/>
<dbReference type="InterPro" id="IPR013361">
    <property type="entry name" value="Pilus_CpaD"/>
</dbReference>
<dbReference type="Proteomes" id="UP000216147">
    <property type="component" value="Unassembled WGS sequence"/>
</dbReference>
<name>A0A258HG35_9CAUL</name>
<dbReference type="AlphaFoldDB" id="A0A258HG35"/>
<sequence length="225" mass="23265">MTRSSLIVLASAVLLAAPLAACGGAAGSGPVPLTPTSRFALQVEPGIDRVAFAVHETGLSENQTLALGDMVNRFAGEGAPMLTVEAPSGDDPVSSDVAWRIKGALEAQGVPPHQVRVVTYIAPDPRAPVLVGFDTVRAAVPQCGTSWTNLGRTGANAGYANFGCAVNANLAAQIADPRDIVSPRAIQPGSAARRAVVFDKYRLGEPTAATREPMIENERVSNAVD</sequence>
<feature type="signal peptide" evidence="1">
    <location>
        <begin position="1"/>
        <end position="21"/>
    </location>
</feature>
<gene>
    <name evidence="2" type="ORF">B7Y86_12250</name>
</gene>
<organism evidence="2 3">
    <name type="scientific">Brevundimonas subvibrioides</name>
    <dbReference type="NCBI Taxonomy" id="74313"/>
    <lineage>
        <taxon>Bacteria</taxon>
        <taxon>Pseudomonadati</taxon>
        <taxon>Pseudomonadota</taxon>
        <taxon>Alphaproteobacteria</taxon>
        <taxon>Caulobacterales</taxon>
        <taxon>Caulobacteraceae</taxon>
        <taxon>Brevundimonas</taxon>
    </lineage>
</organism>
<dbReference type="EMBL" id="NCEQ01000012">
    <property type="protein sequence ID" value="OYX55719.1"/>
    <property type="molecule type" value="Genomic_DNA"/>
</dbReference>
<feature type="chain" id="PRO_5012988671" evidence="1">
    <location>
        <begin position="22"/>
        <end position="225"/>
    </location>
</feature>
<dbReference type="Pfam" id="PF09476">
    <property type="entry name" value="Pilus_CpaD"/>
    <property type="match status" value="1"/>
</dbReference>
<dbReference type="NCBIfam" id="TIGR02522">
    <property type="entry name" value="pilus_cpaD"/>
    <property type="match status" value="1"/>
</dbReference>
<reference evidence="2 3" key="1">
    <citation type="submission" date="2017-03" db="EMBL/GenBank/DDBJ databases">
        <title>Lifting the veil on microbial sulfur biogeochemistry in mining wastewaters.</title>
        <authorList>
            <person name="Kantor R.S."/>
            <person name="Colenbrander Nelson T."/>
            <person name="Marshall S."/>
            <person name="Bennett D."/>
            <person name="Apte S."/>
            <person name="Camacho D."/>
            <person name="Thomas B.C."/>
            <person name="Warren L.A."/>
            <person name="Banfield J.F."/>
        </authorList>
    </citation>
    <scope>NUCLEOTIDE SEQUENCE [LARGE SCALE GENOMIC DNA]</scope>
    <source>
        <strain evidence="2">32-68-21</strain>
    </source>
</reference>
<keyword evidence="1" id="KW-0732">Signal</keyword>
<evidence type="ECO:0000313" key="2">
    <source>
        <dbReference type="EMBL" id="OYX55719.1"/>
    </source>
</evidence>
<dbReference type="InterPro" id="IPR019027">
    <property type="entry name" value="Pilus_biogenesis_CpaD-related"/>
</dbReference>
<evidence type="ECO:0000313" key="3">
    <source>
        <dbReference type="Proteomes" id="UP000216147"/>
    </source>
</evidence>